<evidence type="ECO:0000259" key="1">
    <source>
        <dbReference type="Pfam" id="PF21805"/>
    </source>
</evidence>
<dbReference type="InterPro" id="IPR048667">
    <property type="entry name" value="Imm5-like"/>
</dbReference>
<keyword evidence="3" id="KW-1185">Reference proteome</keyword>
<reference evidence="2 3" key="2">
    <citation type="submission" date="2020-08" db="EMBL/GenBank/DDBJ databases">
        <title>Listeria ohnekaius sp. nov. and Listeria portnoyii sp. nov. isolated from non-agricultural and natural environments.</title>
        <authorList>
            <person name="Weller D."/>
            <person name="Belias A.M."/>
            <person name="Liao J."/>
            <person name="Guo S."/>
            <person name="Orsi R.H."/>
            <person name="Wiedmann M."/>
        </authorList>
    </citation>
    <scope>NUCLEOTIDE SEQUENCE [LARGE SCALE GENOMIC DNA]</scope>
    <source>
        <strain evidence="2 3">FSL W9-0585</strain>
    </source>
</reference>
<dbReference type="RefSeq" id="WP_181676604.1">
    <property type="nucleotide sequence ID" value="NZ_JABJVM010000007.1"/>
</dbReference>
<evidence type="ECO:0000313" key="2">
    <source>
        <dbReference type="EMBL" id="MBA3926446.1"/>
    </source>
</evidence>
<dbReference type="EMBL" id="JABJVM010000007">
    <property type="protein sequence ID" value="MBA3926446.1"/>
    <property type="molecule type" value="Genomic_DNA"/>
</dbReference>
<comment type="caution">
    <text evidence="2">The sequence shown here is derived from an EMBL/GenBank/DDBJ whole genome shotgun (WGS) entry which is preliminary data.</text>
</comment>
<dbReference type="Proteomes" id="UP000548787">
    <property type="component" value="Unassembled WGS sequence"/>
</dbReference>
<sequence length="134" mass="14831">MEANWKQQIANLVKTANHRILATWAGNCAEHVLPYFEARYPHENRPRLAIEASRAWVRGEITVGTARDAAFAAHAAARDVLTDTTSCHIARATGHAAATAHVPTHAIHAANYAEKAIPTESIWQYEELKRLLTN</sequence>
<feature type="domain" description="Imm-5-like" evidence="1">
    <location>
        <begin position="12"/>
        <end position="120"/>
    </location>
</feature>
<organism evidence="2 3">
    <name type="scientific">Listeria rustica</name>
    <dbReference type="NCBI Taxonomy" id="2713503"/>
    <lineage>
        <taxon>Bacteria</taxon>
        <taxon>Bacillati</taxon>
        <taxon>Bacillota</taxon>
        <taxon>Bacilli</taxon>
        <taxon>Bacillales</taxon>
        <taxon>Listeriaceae</taxon>
        <taxon>Listeria</taxon>
    </lineage>
</organism>
<accession>A0A7W1YG91</accession>
<dbReference type="Pfam" id="PF21805">
    <property type="entry name" value="Imm5_like"/>
    <property type="match status" value="1"/>
</dbReference>
<reference evidence="2 3" key="1">
    <citation type="submission" date="2020-05" db="EMBL/GenBank/DDBJ databases">
        <authorList>
            <person name="Carlin C.R."/>
        </authorList>
    </citation>
    <scope>NUCLEOTIDE SEQUENCE [LARGE SCALE GENOMIC DNA]</scope>
    <source>
        <strain evidence="2 3">FSL W9-0585</strain>
    </source>
</reference>
<gene>
    <name evidence="2" type="ORF">HPK16_08830</name>
</gene>
<evidence type="ECO:0000313" key="3">
    <source>
        <dbReference type="Proteomes" id="UP000548787"/>
    </source>
</evidence>
<name>A0A7W1YG91_9LIST</name>
<protein>
    <recommendedName>
        <fullName evidence="1">Imm-5-like domain-containing protein</fullName>
    </recommendedName>
</protein>
<proteinExistence type="predicted"/>
<dbReference type="AlphaFoldDB" id="A0A7W1YG91"/>